<accession>M2Q3Z8</accession>
<keyword evidence="3" id="KW-1185">Reference proteome</keyword>
<keyword evidence="1" id="KW-0732">Signal</keyword>
<evidence type="ECO:0000313" key="3">
    <source>
        <dbReference type="Proteomes" id="UP000016930"/>
    </source>
</evidence>
<feature type="signal peptide" evidence="1">
    <location>
        <begin position="1"/>
        <end position="18"/>
    </location>
</feature>
<organism evidence="2 3">
    <name type="scientific">Ceriporiopsis subvermispora (strain B)</name>
    <name type="common">White-rot fungus</name>
    <name type="synonym">Gelatoporia subvermispora</name>
    <dbReference type="NCBI Taxonomy" id="914234"/>
    <lineage>
        <taxon>Eukaryota</taxon>
        <taxon>Fungi</taxon>
        <taxon>Dikarya</taxon>
        <taxon>Basidiomycota</taxon>
        <taxon>Agaricomycotina</taxon>
        <taxon>Agaricomycetes</taxon>
        <taxon>Polyporales</taxon>
        <taxon>Gelatoporiaceae</taxon>
        <taxon>Gelatoporia</taxon>
    </lineage>
</organism>
<feature type="chain" id="PRO_5004022641" description="Hydrophobin" evidence="1">
    <location>
        <begin position="19"/>
        <end position="110"/>
    </location>
</feature>
<dbReference type="Proteomes" id="UP000016930">
    <property type="component" value="Unassembled WGS sequence"/>
</dbReference>
<dbReference type="HOGENOM" id="CLU_144910_0_0_1"/>
<evidence type="ECO:0000313" key="2">
    <source>
        <dbReference type="EMBL" id="EMD31508.1"/>
    </source>
</evidence>
<gene>
    <name evidence="2" type="ORF">CERSUDRAFT_119727</name>
</gene>
<dbReference type="AlphaFoldDB" id="M2Q3Z8"/>
<sequence length="110" mass="11007">MKVSTLTALTAFAVCAAATPTSQTISDAQCCAAVGNKDDITMVLTDTLTVVSDIFTLVSDIVTLASDASMLVAVDCAAATSSACTSGTMVTGCTNSTAEGYVLYGCSLVD</sequence>
<name>M2Q3Z8_CERS8</name>
<proteinExistence type="predicted"/>
<reference evidence="2 3" key="1">
    <citation type="journal article" date="2012" name="Proc. Natl. Acad. Sci. U.S.A.">
        <title>Comparative genomics of Ceriporiopsis subvermispora and Phanerochaete chrysosporium provide insight into selective ligninolysis.</title>
        <authorList>
            <person name="Fernandez-Fueyo E."/>
            <person name="Ruiz-Duenas F.J."/>
            <person name="Ferreira P."/>
            <person name="Floudas D."/>
            <person name="Hibbett D.S."/>
            <person name="Canessa P."/>
            <person name="Larrondo L.F."/>
            <person name="James T.Y."/>
            <person name="Seelenfreund D."/>
            <person name="Lobos S."/>
            <person name="Polanco R."/>
            <person name="Tello M."/>
            <person name="Honda Y."/>
            <person name="Watanabe T."/>
            <person name="Watanabe T."/>
            <person name="Ryu J.S."/>
            <person name="Kubicek C.P."/>
            <person name="Schmoll M."/>
            <person name="Gaskell J."/>
            <person name="Hammel K.E."/>
            <person name="St John F.J."/>
            <person name="Vanden Wymelenberg A."/>
            <person name="Sabat G."/>
            <person name="Splinter BonDurant S."/>
            <person name="Syed K."/>
            <person name="Yadav J.S."/>
            <person name="Doddapaneni H."/>
            <person name="Subramanian V."/>
            <person name="Lavin J.L."/>
            <person name="Oguiza J.A."/>
            <person name="Perez G."/>
            <person name="Pisabarro A.G."/>
            <person name="Ramirez L."/>
            <person name="Santoyo F."/>
            <person name="Master E."/>
            <person name="Coutinho P.M."/>
            <person name="Henrissat B."/>
            <person name="Lombard V."/>
            <person name="Magnuson J.K."/>
            <person name="Kuees U."/>
            <person name="Hori C."/>
            <person name="Igarashi K."/>
            <person name="Samejima M."/>
            <person name="Held B.W."/>
            <person name="Barry K.W."/>
            <person name="LaButti K.M."/>
            <person name="Lapidus A."/>
            <person name="Lindquist E.A."/>
            <person name="Lucas S.M."/>
            <person name="Riley R."/>
            <person name="Salamov A.A."/>
            <person name="Hoffmeister D."/>
            <person name="Schwenk D."/>
            <person name="Hadar Y."/>
            <person name="Yarden O."/>
            <person name="de Vries R.P."/>
            <person name="Wiebenga A."/>
            <person name="Stenlid J."/>
            <person name="Eastwood D."/>
            <person name="Grigoriev I.V."/>
            <person name="Berka R.M."/>
            <person name="Blanchette R.A."/>
            <person name="Kersten P."/>
            <person name="Martinez A.T."/>
            <person name="Vicuna R."/>
            <person name="Cullen D."/>
        </authorList>
    </citation>
    <scope>NUCLEOTIDE SEQUENCE [LARGE SCALE GENOMIC DNA]</scope>
    <source>
        <strain evidence="2 3">B</strain>
    </source>
</reference>
<evidence type="ECO:0000256" key="1">
    <source>
        <dbReference type="SAM" id="SignalP"/>
    </source>
</evidence>
<evidence type="ECO:0008006" key="4">
    <source>
        <dbReference type="Google" id="ProtNLM"/>
    </source>
</evidence>
<dbReference type="OrthoDB" id="10548260at2759"/>
<protein>
    <recommendedName>
        <fullName evidence="4">Hydrophobin</fullName>
    </recommendedName>
</protein>
<dbReference type="EMBL" id="KB445818">
    <property type="protein sequence ID" value="EMD31508.1"/>
    <property type="molecule type" value="Genomic_DNA"/>
</dbReference>